<dbReference type="STRING" id="999422.HMPREF9944_00530"/>
<reference evidence="1 2" key="1">
    <citation type="submission" date="2011-12" db="EMBL/GenBank/DDBJ databases">
        <title>The Genome Sequence of Prevotella maculosa OT 289.</title>
        <authorList>
            <consortium name="The Broad Institute Genome Sequencing Platform"/>
            <person name="Earl A."/>
            <person name="Ward D."/>
            <person name="Feldgarden M."/>
            <person name="Gevers D."/>
            <person name="Izard J."/>
            <person name="Blanton J.M."/>
            <person name="Mathney J."/>
            <person name="Tanner A.C."/>
            <person name="Dewhirst F.E."/>
            <person name="Young S.K."/>
            <person name="Zeng Q."/>
            <person name="Gargeya S."/>
            <person name="Fitzgerald M."/>
            <person name="Haas B."/>
            <person name="Abouelleil A."/>
            <person name="Alvarado L."/>
            <person name="Arachchi H.M."/>
            <person name="Berlin A."/>
            <person name="Chapman S.B."/>
            <person name="Gearin G."/>
            <person name="Goldberg J."/>
            <person name="Griggs A."/>
            <person name="Gujja S."/>
            <person name="Hansen M."/>
            <person name="Heiman D."/>
            <person name="Howarth C."/>
            <person name="Larimer J."/>
            <person name="Lui A."/>
            <person name="MacDonald P.J.P."/>
            <person name="McCowen C."/>
            <person name="Montmayeur A."/>
            <person name="Murphy C."/>
            <person name="Neiman D."/>
            <person name="Pearson M."/>
            <person name="Priest M."/>
            <person name="Roberts A."/>
            <person name="Saif S."/>
            <person name="Shea T."/>
            <person name="Sisk P."/>
            <person name="Stolte C."/>
            <person name="Sykes S."/>
            <person name="Wortman J."/>
            <person name="Nusbaum C."/>
            <person name="Birren B."/>
        </authorList>
    </citation>
    <scope>NUCLEOTIDE SEQUENCE [LARGE SCALE GENOMIC DNA]</scope>
    <source>
        <strain evidence="1 2">OT 289</strain>
    </source>
</reference>
<name>H1HK36_9BACT</name>
<protein>
    <submittedName>
        <fullName evidence="1">Uncharacterized protein</fullName>
    </submittedName>
</protein>
<evidence type="ECO:0000313" key="1">
    <source>
        <dbReference type="EMBL" id="EHO72937.1"/>
    </source>
</evidence>
<comment type="caution">
    <text evidence="1">The sequence shown here is derived from an EMBL/GenBank/DDBJ whole genome shotgun (WGS) entry which is preliminary data.</text>
</comment>
<sequence length="298" mass="34647">MLLLAVGCQRQNTPRTTLRSAYYWSTEWRSEPRVMEQTKGLDRLYLRFFDVILDRNGEPMPNATLRFSAKLPRKVEVVPVVFIVNDVMKNVKNTDGLAEKVLKRILQISETHDIGVKEVQIDCDWTLTSRRNYRAFLSQLRRLAAAKQLALSATIRLHQLSQPIPPVDKGVLMMYNTGDFTDLRCEHPILDLRDVVPYLKYLSGYRLPLSPAYPLFSYRLLFRNGHYKGVLHADNDLPVLPGDSVIERKVSMGEVLKVKQTIEEIRPDLKRETIIYDFSPNHIANYKPRDYEEIYRSH</sequence>
<organism evidence="1 2">
    <name type="scientific">Segatella maculosa OT 289</name>
    <dbReference type="NCBI Taxonomy" id="999422"/>
    <lineage>
        <taxon>Bacteria</taxon>
        <taxon>Pseudomonadati</taxon>
        <taxon>Bacteroidota</taxon>
        <taxon>Bacteroidia</taxon>
        <taxon>Bacteroidales</taxon>
        <taxon>Prevotellaceae</taxon>
        <taxon>Segatella</taxon>
    </lineage>
</organism>
<dbReference type="Proteomes" id="UP000003167">
    <property type="component" value="Unassembled WGS sequence"/>
</dbReference>
<dbReference type="AlphaFoldDB" id="H1HK36"/>
<evidence type="ECO:0000313" key="2">
    <source>
        <dbReference type="Proteomes" id="UP000003167"/>
    </source>
</evidence>
<proteinExistence type="predicted"/>
<dbReference type="PATRIC" id="fig|999422.3.peg.532"/>
<keyword evidence="2" id="KW-1185">Reference proteome</keyword>
<dbReference type="EMBL" id="AGEK01000016">
    <property type="protein sequence ID" value="EHO72937.1"/>
    <property type="molecule type" value="Genomic_DNA"/>
</dbReference>
<gene>
    <name evidence="1" type="ORF">HMPREF9944_00530</name>
</gene>
<accession>H1HK36</accession>
<dbReference type="HOGENOM" id="CLU_050513_0_0_10"/>